<feature type="region of interest" description="Disordered" evidence="3">
    <location>
        <begin position="320"/>
        <end position="340"/>
    </location>
</feature>
<organism evidence="4 5">
    <name type="scientific">Acipenser ruthenus</name>
    <name type="common">Sterlet sturgeon</name>
    <dbReference type="NCBI Taxonomy" id="7906"/>
    <lineage>
        <taxon>Eukaryota</taxon>
        <taxon>Metazoa</taxon>
        <taxon>Chordata</taxon>
        <taxon>Craniata</taxon>
        <taxon>Vertebrata</taxon>
        <taxon>Euteleostomi</taxon>
        <taxon>Actinopterygii</taxon>
        <taxon>Chondrostei</taxon>
        <taxon>Acipenseriformes</taxon>
        <taxon>Acipenseridae</taxon>
        <taxon>Acipenser</taxon>
    </lineage>
</organism>
<evidence type="ECO:0000256" key="1">
    <source>
        <dbReference type="PROSITE-ProRule" id="PRU00023"/>
    </source>
</evidence>
<dbReference type="PANTHER" id="PTHR15715:SF26">
    <property type="entry name" value="COILED-COIL DOMAIN-CONTAINING PROTEIN 136"/>
    <property type="match status" value="1"/>
</dbReference>
<comment type="caution">
    <text evidence="4">The sequence shown here is derived from an EMBL/GenBank/DDBJ whole genome shotgun (WGS) entry which is preliminary data.</text>
</comment>
<feature type="repeat" description="ANK" evidence="1">
    <location>
        <begin position="55"/>
        <end position="87"/>
    </location>
</feature>
<evidence type="ECO:0000256" key="2">
    <source>
        <dbReference type="SAM" id="Coils"/>
    </source>
</evidence>
<dbReference type="Pfam" id="PF12796">
    <property type="entry name" value="Ank_2"/>
    <property type="match status" value="1"/>
</dbReference>
<evidence type="ECO:0000313" key="5">
    <source>
        <dbReference type="Proteomes" id="UP000289886"/>
    </source>
</evidence>
<gene>
    <name evidence="4" type="ORF">EOD39_9894</name>
</gene>
<dbReference type="InterPro" id="IPR036770">
    <property type="entry name" value="Ankyrin_rpt-contain_sf"/>
</dbReference>
<dbReference type="GO" id="GO:0001675">
    <property type="term" value="P:acrosome assembly"/>
    <property type="evidence" value="ECO:0007669"/>
    <property type="project" value="TreeGrafter"/>
</dbReference>
<feature type="repeat" description="ANK" evidence="1">
    <location>
        <begin position="121"/>
        <end position="153"/>
    </location>
</feature>
<dbReference type="InterPro" id="IPR002110">
    <property type="entry name" value="Ankyrin_rpt"/>
</dbReference>
<dbReference type="GO" id="GO:0002080">
    <property type="term" value="C:acrosomal membrane"/>
    <property type="evidence" value="ECO:0007669"/>
    <property type="project" value="TreeGrafter"/>
</dbReference>
<dbReference type="GO" id="GO:0007338">
    <property type="term" value="P:single fertilization"/>
    <property type="evidence" value="ECO:0007669"/>
    <property type="project" value="TreeGrafter"/>
</dbReference>
<protein>
    <submittedName>
        <fullName evidence="4">Coiled-coil domain-containing protein 136</fullName>
    </submittedName>
</protein>
<dbReference type="PROSITE" id="PS50297">
    <property type="entry name" value="ANK_REP_REGION"/>
    <property type="match status" value="2"/>
</dbReference>
<keyword evidence="5" id="KW-1185">Reference proteome</keyword>
<sequence length="720" mass="80143">MVGYSIINFDTLFCIHVVYEGLTPFHFAAFGGSKEVLNIFLQKKPEALNCQKPMRLSSPLHEAVIGKTVDAVEFLLQKTADCNLQNQEGYTPLHLAASQKSEAICCKLLESGANVELKNKRGDTCLHLAAESAALSICQRLVEKEASLQAKNKDGLTALDVAREIHLPLNITKLIQQKTQEGFLSQLQYFFAPYQPPSTQGVEISQSTLAAGEVMIWDFAGQMEYYFTHSLLLSTESVNALYCIVFSLEQIQGDKAGGQSAALAQGIISSNCLQPATTAMDGTRLPPVMEEVGEPAEESYNERLEKPEVEELTAVETKVEVEEQKTGGQESEELMSDEQELEELRSQVIQLLIELEETRELSQRHEEGFLELQGLLEDERMASAHQAETFTKQIQRLQAQLRSVQEEIDSLEEEKESELSEAQEELRVAQEEVLVLQQAAEEAAAERENDIASLQEELCRLRAELQRLHATRQEYELEITSLRAEIRMKSQGSAHDREEGEPLQGEVRMLRDECWSLKEESQSLKEDNKQLLRKLQHLSQNRESTNDLYLALKEGTLSSEGEKSSTGKKNLSGGTEEEGYEVGRAGSYMTLAESTSNCRLVDASVQKNISFDGKPMTPTGGLNGGSFSSGFSEVASLRQQLKQAEEKALCVQHEVYASTCAGLMAELRELQGRYSTSQKERAELERELQKCREEMQQLTGKNAKGALKSFFAITPVAVGS</sequence>
<dbReference type="PROSITE" id="PS50088">
    <property type="entry name" value="ANK_REPEAT"/>
    <property type="match status" value="3"/>
</dbReference>
<feature type="coiled-coil region" evidence="2">
    <location>
        <begin position="634"/>
        <end position="701"/>
    </location>
</feature>
<accession>A0A444TZF1</accession>
<evidence type="ECO:0000256" key="3">
    <source>
        <dbReference type="SAM" id="MobiDB-lite"/>
    </source>
</evidence>
<evidence type="ECO:0000313" key="4">
    <source>
        <dbReference type="EMBL" id="RXM28326.1"/>
    </source>
</evidence>
<dbReference type="Pfam" id="PF00023">
    <property type="entry name" value="Ank"/>
    <property type="match status" value="1"/>
</dbReference>
<feature type="coiled-coil region" evidence="2">
    <location>
        <begin position="387"/>
        <end position="548"/>
    </location>
</feature>
<reference evidence="4 5" key="1">
    <citation type="submission" date="2019-01" db="EMBL/GenBank/DDBJ databases">
        <title>Draft Genome and Complete Hox-Cluster Characterization of the Sterlet Sturgeon (Acipenser ruthenus).</title>
        <authorList>
            <person name="Wei Q."/>
        </authorList>
    </citation>
    <scope>NUCLEOTIDE SEQUENCE [LARGE SCALE GENOMIC DNA]</scope>
    <source>
        <strain evidence="4">WHYD16114868_AA</strain>
        <tissue evidence="4">Blood</tissue>
    </source>
</reference>
<proteinExistence type="predicted"/>
<dbReference type="InterPro" id="IPR051176">
    <property type="entry name" value="Cent_Immune-Sig_Mod"/>
</dbReference>
<feature type="region of interest" description="Disordered" evidence="3">
    <location>
        <begin position="557"/>
        <end position="578"/>
    </location>
</feature>
<dbReference type="EMBL" id="SCEB01215668">
    <property type="protein sequence ID" value="RXM28326.1"/>
    <property type="molecule type" value="Genomic_DNA"/>
</dbReference>
<feature type="repeat" description="ANK" evidence="1">
    <location>
        <begin position="88"/>
        <end position="120"/>
    </location>
</feature>
<dbReference type="Proteomes" id="UP000289886">
    <property type="component" value="Unassembled WGS sequence"/>
</dbReference>
<dbReference type="SMART" id="SM00248">
    <property type="entry name" value="ANK"/>
    <property type="match status" value="4"/>
</dbReference>
<dbReference type="SUPFAM" id="SSF48403">
    <property type="entry name" value="Ankyrin repeat"/>
    <property type="match status" value="1"/>
</dbReference>
<name>A0A444TZF1_ACIRT</name>
<dbReference type="AlphaFoldDB" id="A0A444TZF1"/>
<feature type="compositionally biased region" description="Acidic residues" evidence="3">
    <location>
        <begin position="330"/>
        <end position="340"/>
    </location>
</feature>
<dbReference type="PANTHER" id="PTHR15715">
    <property type="entry name" value="CENTROSOMAL PROTEIN OF 170 KDA"/>
    <property type="match status" value="1"/>
</dbReference>
<dbReference type="Gene3D" id="3.30.70.1390">
    <property type="entry name" value="ROC domain from the Parkinson's disease-associated leucine-rich repeat kinase 2"/>
    <property type="match status" value="1"/>
</dbReference>
<keyword evidence="1" id="KW-0040">ANK repeat</keyword>
<keyword evidence="2" id="KW-0175">Coiled coil</keyword>
<dbReference type="Gene3D" id="1.25.40.20">
    <property type="entry name" value="Ankyrin repeat-containing domain"/>
    <property type="match status" value="1"/>
</dbReference>